<gene>
    <name evidence="1" type="ORF">BDY19DRAFT_927640</name>
</gene>
<comment type="caution">
    <text evidence="1">The sequence shown here is derived from an EMBL/GenBank/DDBJ whole genome shotgun (WGS) entry which is preliminary data.</text>
</comment>
<keyword evidence="2" id="KW-1185">Reference proteome</keyword>
<dbReference type="EMBL" id="MU274904">
    <property type="protein sequence ID" value="KAI0091944.1"/>
    <property type="molecule type" value="Genomic_DNA"/>
</dbReference>
<accession>A0ACB8UD08</accession>
<sequence length="343" mass="36437">MSNNILDPSALLSKLPSLLPAEKKELRSAQDGLAALVHSALTVLGFRLVGVDDSAAISTFENNVLPAVWDAHGPGSYTFRYKHEQSSFEFVLKVSKLGSRTVINAIAIETDKAASLDISTDDFTSPSFYPYNFNAADASPLVHGFISSNRVSDFVSQLKMMVIQKLVPGLRKDGYTEQVIETTPSRTVPGPSNPRPQPVPPPEAPDIISPLQMPPRNPLEIGRRDREPFGGNPFSPPPLFGGNDNDGMFVGPNHPIFNPRSGEQGRGPWGGDGFLPPMGAPPGARFDPVGPGLGPHPGGPLPPFGGSGRGGVRGRGRGLPGGGNAREPDNDEFMPPGYGDMFS</sequence>
<keyword evidence="1" id="KW-0647">Proteasome</keyword>
<organism evidence="1 2">
    <name type="scientific">Irpex rosettiformis</name>
    <dbReference type="NCBI Taxonomy" id="378272"/>
    <lineage>
        <taxon>Eukaryota</taxon>
        <taxon>Fungi</taxon>
        <taxon>Dikarya</taxon>
        <taxon>Basidiomycota</taxon>
        <taxon>Agaricomycotina</taxon>
        <taxon>Agaricomycetes</taxon>
        <taxon>Polyporales</taxon>
        <taxon>Irpicaceae</taxon>
        <taxon>Irpex</taxon>
    </lineage>
</organism>
<evidence type="ECO:0000313" key="2">
    <source>
        <dbReference type="Proteomes" id="UP001055072"/>
    </source>
</evidence>
<evidence type="ECO:0000313" key="1">
    <source>
        <dbReference type="EMBL" id="KAI0091944.1"/>
    </source>
</evidence>
<reference evidence="1" key="1">
    <citation type="journal article" date="2021" name="Environ. Microbiol.">
        <title>Gene family expansions and transcriptome signatures uncover fungal adaptations to wood decay.</title>
        <authorList>
            <person name="Hage H."/>
            <person name="Miyauchi S."/>
            <person name="Viragh M."/>
            <person name="Drula E."/>
            <person name="Min B."/>
            <person name="Chaduli D."/>
            <person name="Navarro D."/>
            <person name="Favel A."/>
            <person name="Norest M."/>
            <person name="Lesage-Meessen L."/>
            <person name="Balint B."/>
            <person name="Merenyi Z."/>
            <person name="de Eugenio L."/>
            <person name="Morin E."/>
            <person name="Martinez A.T."/>
            <person name="Baldrian P."/>
            <person name="Stursova M."/>
            <person name="Martinez M.J."/>
            <person name="Novotny C."/>
            <person name="Magnuson J.K."/>
            <person name="Spatafora J.W."/>
            <person name="Maurice S."/>
            <person name="Pangilinan J."/>
            <person name="Andreopoulos W."/>
            <person name="LaButti K."/>
            <person name="Hundley H."/>
            <person name="Na H."/>
            <person name="Kuo A."/>
            <person name="Barry K."/>
            <person name="Lipzen A."/>
            <person name="Henrissat B."/>
            <person name="Riley R."/>
            <person name="Ahrendt S."/>
            <person name="Nagy L.G."/>
            <person name="Grigoriev I.V."/>
            <person name="Martin F."/>
            <person name="Rosso M.N."/>
        </authorList>
    </citation>
    <scope>NUCLEOTIDE SEQUENCE</scope>
    <source>
        <strain evidence="1">CBS 384.51</strain>
    </source>
</reference>
<protein>
    <submittedName>
        <fullName evidence="1">PI31 proteasome regulator N-terminal-domain-containing protein</fullName>
    </submittedName>
</protein>
<proteinExistence type="predicted"/>
<name>A0ACB8UD08_9APHY</name>
<dbReference type="Proteomes" id="UP001055072">
    <property type="component" value="Unassembled WGS sequence"/>
</dbReference>